<proteinExistence type="predicted"/>
<dbReference type="KEGG" id="bsan:CHH28_14625"/>
<name>A0A222FN82_9GAMM</name>
<dbReference type="Proteomes" id="UP000202440">
    <property type="component" value="Chromosome"/>
</dbReference>
<evidence type="ECO:0000313" key="2">
    <source>
        <dbReference type="Proteomes" id="UP000202440"/>
    </source>
</evidence>
<gene>
    <name evidence="1" type="ORF">CHH28_14625</name>
</gene>
<dbReference type="EMBL" id="CP022530">
    <property type="protein sequence ID" value="ASP39831.1"/>
    <property type="molecule type" value="Genomic_DNA"/>
</dbReference>
<keyword evidence="2" id="KW-1185">Reference proteome</keyword>
<reference evidence="1 2" key="1">
    <citation type="submission" date="2017-07" db="EMBL/GenBank/DDBJ databases">
        <title>Annotated genome sequence of Bacterioplanes sanyensis isolated from Red Sea.</title>
        <authorList>
            <person name="Rehman Z.U."/>
        </authorList>
    </citation>
    <scope>NUCLEOTIDE SEQUENCE [LARGE SCALE GENOMIC DNA]</scope>
    <source>
        <strain evidence="1 2">NV9</strain>
    </source>
</reference>
<evidence type="ECO:0000313" key="1">
    <source>
        <dbReference type="EMBL" id="ASP39831.1"/>
    </source>
</evidence>
<protein>
    <submittedName>
        <fullName evidence="1">Uncharacterized protein</fullName>
    </submittedName>
</protein>
<accession>A0A222FN82</accession>
<dbReference type="AlphaFoldDB" id="A0A222FN82"/>
<organism evidence="1 2">
    <name type="scientific">Bacterioplanes sanyensis</name>
    <dbReference type="NCBI Taxonomy" id="1249553"/>
    <lineage>
        <taxon>Bacteria</taxon>
        <taxon>Pseudomonadati</taxon>
        <taxon>Pseudomonadota</taxon>
        <taxon>Gammaproteobacteria</taxon>
        <taxon>Oceanospirillales</taxon>
        <taxon>Oceanospirillaceae</taxon>
        <taxon>Bacterioplanes</taxon>
    </lineage>
</organism>
<sequence>MPEHRASAGAMRAMIGRGGRTIDDASSQRSIVSRNGRTQMEVVRHRSNSVTNFHMHGRRMGAITHTDRRGRTYRMNAFQHNNQTRALTRQAHGY</sequence>